<evidence type="ECO:0000256" key="1">
    <source>
        <dbReference type="ARBA" id="ARBA00023015"/>
    </source>
</evidence>
<dbReference type="PRINTS" id="PR00598">
    <property type="entry name" value="HTHMARR"/>
</dbReference>
<evidence type="ECO:0000256" key="2">
    <source>
        <dbReference type="ARBA" id="ARBA00023125"/>
    </source>
</evidence>
<dbReference type="InterPro" id="IPR000835">
    <property type="entry name" value="HTH_MarR-typ"/>
</dbReference>
<gene>
    <name evidence="5" type="ORF">BWZ43_01675</name>
</gene>
<dbReference type="RefSeq" id="WP_071975038.1">
    <property type="nucleotide sequence ID" value="NZ_CP065424.1"/>
</dbReference>
<dbReference type="PROSITE" id="PS50995">
    <property type="entry name" value="HTH_MARR_2"/>
    <property type="match status" value="1"/>
</dbReference>
<reference evidence="5 6" key="1">
    <citation type="submission" date="2017-01" db="EMBL/GenBank/DDBJ databases">
        <title>Draft genome sequence of Bacillus oleronius.</title>
        <authorList>
            <person name="Allam M."/>
        </authorList>
    </citation>
    <scope>NUCLEOTIDE SEQUENCE [LARGE SCALE GENOMIC DNA]</scope>
    <source>
        <strain evidence="5 6">DSM 9356</strain>
    </source>
</reference>
<keyword evidence="6" id="KW-1185">Reference proteome</keyword>
<dbReference type="Proteomes" id="UP000189761">
    <property type="component" value="Unassembled WGS sequence"/>
</dbReference>
<dbReference type="PROSITE" id="PS01117">
    <property type="entry name" value="HTH_MARR_1"/>
    <property type="match status" value="1"/>
</dbReference>
<accession>A0A8E2LHC1</accession>
<evidence type="ECO:0000256" key="3">
    <source>
        <dbReference type="ARBA" id="ARBA00023163"/>
    </source>
</evidence>
<dbReference type="Pfam" id="PF01047">
    <property type="entry name" value="MarR"/>
    <property type="match status" value="1"/>
</dbReference>
<name>A0A8E2LHC1_9BACI</name>
<dbReference type="SMART" id="SM00347">
    <property type="entry name" value="HTH_MARR"/>
    <property type="match status" value="1"/>
</dbReference>
<dbReference type="EMBL" id="MTLA01000017">
    <property type="protein sequence ID" value="OOP70089.1"/>
    <property type="molecule type" value="Genomic_DNA"/>
</dbReference>
<proteinExistence type="predicted"/>
<keyword evidence="3" id="KW-0804">Transcription</keyword>
<dbReference type="PANTHER" id="PTHR42756">
    <property type="entry name" value="TRANSCRIPTIONAL REGULATOR, MARR"/>
    <property type="match status" value="1"/>
</dbReference>
<keyword evidence="2" id="KW-0238">DNA-binding</keyword>
<dbReference type="InterPro" id="IPR036390">
    <property type="entry name" value="WH_DNA-bd_sf"/>
</dbReference>
<dbReference type="GO" id="GO:0003700">
    <property type="term" value="F:DNA-binding transcription factor activity"/>
    <property type="evidence" value="ECO:0007669"/>
    <property type="project" value="InterPro"/>
</dbReference>
<dbReference type="GO" id="GO:0003677">
    <property type="term" value="F:DNA binding"/>
    <property type="evidence" value="ECO:0007669"/>
    <property type="project" value="UniProtKB-KW"/>
</dbReference>
<evidence type="ECO:0000259" key="4">
    <source>
        <dbReference type="PROSITE" id="PS50995"/>
    </source>
</evidence>
<comment type="caution">
    <text evidence="5">The sequence shown here is derived from an EMBL/GenBank/DDBJ whole genome shotgun (WGS) entry which is preliminary data.</text>
</comment>
<dbReference type="PANTHER" id="PTHR42756:SF1">
    <property type="entry name" value="TRANSCRIPTIONAL REPRESSOR OF EMRAB OPERON"/>
    <property type="match status" value="1"/>
</dbReference>
<sequence length="143" mass="16471">MKYEPLNNLGVFIHSVDLEITSFVNKKLADFQLTSEQNLIMAILWEQEGVSQNEIALRLNKDKSSVARMIVTLEKKGYIHRTICQKDRRSIEVFLTEKGKMLGKEVIPINQNIINTISKGMTEEEVIQLQRLLTKVRENVAEL</sequence>
<keyword evidence="1" id="KW-0805">Transcription regulation</keyword>
<evidence type="ECO:0000313" key="5">
    <source>
        <dbReference type="EMBL" id="OOP70089.1"/>
    </source>
</evidence>
<dbReference type="Gene3D" id="1.10.10.10">
    <property type="entry name" value="Winged helix-like DNA-binding domain superfamily/Winged helix DNA-binding domain"/>
    <property type="match status" value="1"/>
</dbReference>
<evidence type="ECO:0000313" key="6">
    <source>
        <dbReference type="Proteomes" id="UP000189761"/>
    </source>
</evidence>
<dbReference type="AlphaFoldDB" id="A0A8E2LHC1"/>
<feature type="domain" description="HTH marR-type" evidence="4">
    <location>
        <begin position="1"/>
        <end position="138"/>
    </location>
</feature>
<dbReference type="InterPro" id="IPR023187">
    <property type="entry name" value="Tscrpt_reg_MarR-type_CS"/>
</dbReference>
<protein>
    <submittedName>
        <fullName evidence="5">Transcriptional regulator</fullName>
    </submittedName>
</protein>
<dbReference type="InterPro" id="IPR036388">
    <property type="entry name" value="WH-like_DNA-bd_sf"/>
</dbReference>
<dbReference type="SUPFAM" id="SSF46785">
    <property type="entry name" value="Winged helix' DNA-binding domain"/>
    <property type="match status" value="1"/>
</dbReference>
<organism evidence="5 6">
    <name type="scientific">Heyndrickxia oleronia</name>
    <dbReference type="NCBI Taxonomy" id="38875"/>
    <lineage>
        <taxon>Bacteria</taxon>
        <taxon>Bacillati</taxon>
        <taxon>Bacillota</taxon>
        <taxon>Bacilli</taxon>
        <taxon>Bacillales</taxon>
        <taxon>Bacillaceae</taxon>
        <taxon>Heyndrickxia</taxon>
    </lineage>
</organism>